<dbReference type="Pfam" id="PF13450">
    <property type="entry name" value="NAD_binding_8"/>
    <property type="match status" value="1"/>
</dbReference>
<sequence>MSSAAAAAAANVAVIGGGISGAVCASLLAARGVAVTLFDSGRGAGGRMAQRREVMEDGTELRFDHGAPYFTVTNDEVARVVSGWEARGIVAEWKAMFACFDRATGKFTDFEKEGSAKKYVGVPGMNSICKSLCSEDGVVAKFGVTVDLSLFPRLSVMVQDIPVRPCFALMVAFSEPLAMVPVNGFSFNNSNYLSRAYCDTSKPGRSCVPPNRQSWVLHSTTEYASKVIDTIGPRKPSADALAKVAEELFREFQATGLNIPQPIFMKAHRWGSAFPAIAVGGDDKCVWDKSTKLAICGDFCASPSVEGAVLSAMRGASKILGCLNCPSGL</sequence>
<dbReference type="InterPro" id="IPR036188">
    <property type="entry name" value="FAD/NAD-bd_sf"/>
</dbReference>
<evidence type="ECO:0008006" key="3">
    <source>
        <dbReference type="Google" id="ProtNLM"/>
    </source>
</evidence>
<evidence type="ECO:0000313" key="2">
    <source>
        <dbReference type="Proteomes" id="UP001497457"/>
    </source>
</evidence>
<organism evidence="1 2">
    <name type="scientific">Urochloa decumbens</name>
    <dbReference type="NCBI Taxonomy" id="240449"/>
    <lineage>
        <taxon>Eukaryota</taxon>
        <taxon>Viridiplantae</taxon>
        <taxon>Streptophyta</taxon>
        <taxon>Embryophyta</taxon>
        <taxon>Tracheophyta</taxon>
        <taxon>Spermatophyta</taxon>
        <taxon>Magnoliopsida</taxon>
        <taxon>Liliopsida</taxon>
        <taxon>Poales</taxon>
        <taxon>Poaceae</taxon>
        <taxon>PACMAD clade</taxon>
        <taxon>Panicoideae</taxon>
        <taxon>Panicodae</taxon>
        <taxon>Paniceae</taxon>
        <taxon>Melinidinae</taxon>
        <taxon>Urochloa</taxon>
    </lineage>
</organism>
<evidence type="ECO:0000313" key="1">
    <source>
        <dbReference type="EMBL" id="CAL4919399.1"/>
    </source>
</evidence>
<dbReference type="SUPFAM" id="SSF51905">
    <property type="entry name" value="FAD/NAD(P)-binding domain"/>
    <property type="match status" value="1"/>
</dbReference>
<dbReference type="Proteomes" id="UP001497457">
    <property type="component" value="Chromosome 13rd"/>
</dbReference>
<dbReference type="Gene3D" id="3.40.50.720">
    <property type="entry name" value="NAD(P)-binding Rossmann-like Domain"/>
    <property type="match status" value="1"/>
</dbReference>
<proteinExistence type="predicted"/>
<name>A0ABC8X3J1_9POAL</name>
<reference evidence="2" key="1">
    <citation type="submission" date="2024-06" db="EMBL/GenBank/DDBJ databases">
        <authorList>
            <person name="Ryan C."/>
        </authorList>
    </citation>
    <scope>NUCLEOTIDE SEQUENCE [LARGE SCALE GENOMIC DNA]</scope>
</reference>
<dbReference type="Gene3D" id="3.90.660.10">
    <property type="match status" value="1"/>
</dbReference>
<accession>A0ABC8X3J1</accession>
<dbReference type="PANTHER" id="PTHR16128:SF5">
    <property type="entry name" value="FAD_NAD(P)-BINDING OXIDOREDUCTASE FAMILY PROTEIN"/>
    <property type="match status" value="1"/>
</dbReference>
<reference evidence="1 2" key="2">
    <citation type="submission" date="2024-10" db="EMBL/GenBank/DDBJ databases">
        <authorList>
            <person name="Ryan C."/>
        </authorList>
    </citation>
    <scope>NUCLEOTIDE SEQUENCE [LARGE SCALE GENOMIC DNA]</scope>
</reference>
<dbReference type="AlphaFoldDB" id="A0ABC8X3J1"/>
<gene>
    <name evidence="1" type="ORF">URODEC1_LOCUS19775</name>
</gene>
<keyword evidence="2" id="KW-1185">Reference proteome</keyword>
<protein>
    <recommendedName>
        <fullName evidence="3">Amine oxidase domain-containing protein</fullName>
    </recommendedName>
</protein>
<dbReference type="PANTHER" id="PTHR16128">
    <property type="entry name" value="FAD/NAD(P)-BINDING OXIDOREDUCTASE FAMILY PROTEIN"/>
    <property type="match status" value="1"/>
</dbReference>
<dbReference type="EMBL" id="OZ075123">
    <property type="protein sequence ID" value="CAL4919399.1"/>
    <property type="molecule type" value="Genomic_DNA"/>
</dbReference>